<feature type="domain" description="DH" evidence="4">
    <location>
        <begin position="14"/>
        <end position="194"/>
    </location>
</feature>
<dbReference type="PANTHER" id="PTHR22826">
    <property type="entry name" value="RHO GUANINE EXCHANGE FACTOR-RELATED"/>
    <property type="match status" value="1"/>
</dbReference>
<dbReference type="SMART" id="SM00325">
    <property type="entry name" value="RhoGEF"/>
    <property type="match status" value="1"/>
</dbReference>
<dbReference type="InterPro" id="IPR011993">
    <property type="entry name" value="PH-like_dom_sf"/>
</dbReference>
<evidence type="ECO:0000256" key="2">
    <source>
        <dbReference type="SAM" id="Coils"/>
    </source>
</evidence>
<dbReference type="InterPro" id="IPR000219">
    <property type="entry name" value="DH_dom"/>
</dbReference>
<evidence type="ECO:0008006" key="7">
    <source>
        <dbReference type="Google" id="ProtNLM"/>
    </source>
</evidence>
<protein>
    <recommendedName>
        <fullName evidence="7">DH domain-containing protein</fullName>
    </recommendedName>
</protein>
<accession>A0A1I8PAA5</accession>
<evidence type="ECO:0000259" key="4">
    <source>
        <dbReference type="PROSITE" id="PS50010"/>
    </source>
</evidence>
<dbReference type="GO" id="GO:0005085">
    <property type="term" value="F:guanyl-nucleotide exchange factor activity"/>
    <property type="evidence" value="ECO:0007669"/>
    <property type="project" value="UniProtKB-KW"/>
</dbReference>
<gene>
    <name evidence="5" type="primary">106096322</name>
</gene>
<name>A0A1I8PAA5_STOCA</name>
<dbReference type="GO" id="GO:0005737">
    <property type="term" value="C:cytoplasm"/>
    <property type="evidence" value="ECO:0007669"/>
    <property type="project" value="TreeGrafter"/>
</dbReference>
<organism evidence="5 6">
    <name type="scientific">Stomoxys calcitrans</name>
    <name type="common">Stable fly</name>
    <name type="synonym">Conops calcitrans</name>
    <dbReference type="NCBI Taxonomy" id="35570"/>
    <lineage>
        <taxon>Eukaryota</taxon>
        <taxon>Metazoa</taxon>
        <taxon>Ecdysozoa</taxon>
        <taxon>Arthropoda</taxon>
        <taxon>Hexapoda</taxon>
        <taxon>Insecta</taxon>
        <taxon>Pterygota</taxon>
        <taxon>Neoptera</taxon>
        <taxon>Endopterygota</taxon>
        <taxon>Diptera</taxon>
        <taxon>Brachycera</taxon>
        <taxon>Muscomorpha</taxon>
        <taxon>Muscoidea</taxon>
        <taxon>Muscidae</taxon>
        <taxon>Stomoxys</taxon>
    </lineage>
</organism>
<dbReference type="EnsemblMetazoa" id="SCAU006262-RA">
    <property type="protein sequence ID" value="SCAU006262-PA"/>
    <property type="gene ID" value="SCAU006262"/>
</dbReference>
<feature type="domain" description="PH" evidence="3">
    <location>
        <begin position="206"/>
        <end position="313"/>
    </location>
</feature>
<dbReference type="InterPro" id="IPR055251">
    <property type="entry name" value="SOS1_NGEF_PH"/>
</dbReference>
<reference evidence="5" key="1">
    <citation type="submission" date="2020-05" db="UniProtKB">
        <authorList>
            <consortium name="EnsemblMetazoa"/>
        </authorList>
    </citation>
    <scope>IDENTIFICATION</scope>
    <source>
        <strain evidence="5">USDA</strain>
    </source>
</reference>
<feature type="coiled-coil region" evidence="2">
    <location>
        <begin position="5"/>
        <end position="32"/>
    </location>
</feature>
<dbReference type="SUPFAM" id="SSF48065">
    <property type="entry name" value="DBL homology domain (DH-domain)"/>
    <property type="match status" value="1"/>
</dbReference>
<dbReference type="InterPro" id="IPR051336">
    <property type="entry name" value="RhoGEF_Guanine_NuclExch_SF"/>
</dbReference>
<evidence type="ECO:0000259" key="3">
    <source>
        <dbReference type="PROSITE" id="PS50003"/>
    </source>
</evidence>
<dbReference type="PROSITE" id="PS50010">
    <property type="entry name" value="DH_2"/>
    <property type="match status" value="1"/>
</dbReference>
<dbReference type="OrthoDB" id="10256089at2759"/>
<keyword evidence="6" id="KW-1185">Reference proteome</keyword>
<dbReference type="GO" id="GO:0019898">
    <property type="term" value="C:extrinsic component of membrane"/>
    <property type="evidence" value="ECO:0007669"/>
    <property type="project" value="TreeGrafter"/>
</dbReference>
<dbReference type="GO" id="GO:0007411">
    <property type="term" value="P:axon guidance"/>
    <property type="evidence" value="ECO:0007669"/>
    <property type="project" value="TreeGrafter"/>
</dbReference>
<dbReference type="Pfam" id="PF22697">
    <property type="entry name" value="SOS1_NGEF_PH"/>
    <property type="match status" value="1"/>
</dbReference>
<evidence type="ECO:0000313" key="6">
    <source>
        <dbReference type="Proteomes" id="UP000095300"/>
    </source>
</evidence>
<evidence type="ECO:0000313" key="5">
    <source>
        <dbReference type="EnsemblMetazoa" id="SCAU006262-PA"/>
    </source>
</evidence>
<dbReference type="PANTHER" id="PTHR22826:SF106">
    <property type="entry name" value="TRIO, ISOFORM A"/>
    <property type="match status" value="1"/>
</dbReference>
<dbReference type="InterPro" id="IPR035899">
    <property type="entry name" value="DBL_dom_sf"/>
</dbReference>
<dbReference type="STRING" id="35570.A0A1I8PAA5"/>
<evidence type="ECO:0000256" key="1">
    <source>
        <dbReference type="ARBA" id="ARBA00022658"/>
    </source>
</evidence>
<dbReference type="Pfam" id="PF00621">
    <property type="entry name" value="RhoGEF"/>
    <property type="match status" value="1"/>
</dbReference>
<sequence>MSIRNSKKLKKLQHLENVIRELIETEENYVKNLSIVVECYLQEFRFPYPRVSIPSDLRERKAQFVFVNIEDIYFWHKESFYRALVKHRQSPKELAKVFLKCESQFHMYAKYFSNKDKSQFIVSEYESYFDAVRKHFNQKLDLNNFLCIPIQRLPQYQLLLKEMAKPLKEMEGDWRPICEAQSMIARVLTTVNDFTAIQRINDFHGDIADQGKLVYHNFLTCKHNEKKTRFYVFLFTRIIIFTKKINPKGKYSSATYNYKLEIPMNKVTIKELHSKCFSMIYTERNIEVMNLICFGENQTIHKLWMQKINEQIRMQRELIADLVNPLTECEREVV</sequence>
<dbReference type="CDD" id="cd00160">
    <property type="entry name" value="RhoGEF"/>
    <property type="match status" value="1"/>
</dbReference>
<dbReference type="SUPFAM" id="SSF50729">
    <property type="entry name" value="PH domain-like"/>
    <property type="match status" value="1"/>
</dbReference>
<dbReference type="Proteomes" id="UP000095300">
    <property type="component" value="Unassembled WGS sequence"/>
</dbReference>
<dbReference type="Gene3D" id="1.20.900.10">
    <property type="entry name" value="Dbl homology (DH) domain"/>
    <property type="match status" value="1"/>
</dbReference>
<dbReference type="AlphaFoldDB" id="A0A1I8PAA5"/>
<dbReference type="SMART" id="SM00233">
    <property type="entry name" value="PH"/>
    <property type="match status" value="1"/>
</dbReference>
<dbReference type="PROSITE" id="PS50003">
    <property type="entry name" value="PH_DOMAIN"/>
    <property type="match status" value="1"/>
</dbReference>
<dbReference type="InterPro" id="IPR001849">
    <property type="entry name" value="PH_domain"/>
</dbReference>
<dbReference type="Gene3D" id="2.30.29.30">
    <property type="entry name" value="Pleckstrin-homology domain (PH domain)/Phosphotyrosine-binding domain (PTB)"/>
    <property type="match status" value="1"/>
</dbReference>
<proteinExistence type="predicted"/>
<keyword evidence="1" id="KW-0344">Guanine-nucleotide releasing factor</keyword>
<dbReference type="VEuPathDB" id="VectorBase:SCAU006262"/>
<keyword evidence="2" id="KW-0175">Coiled coil</keyword>